<accession>A0ACC6K1I6</accession>
<comment type="caution">
    <text evidence="1">The sequence shown here is derived from an EMBL/GenBank/DDBJ whole genome shotgun (WGS) entry which is preliminary data.</text>
</comment>
<protein>
    <submittedName>
        <fullName evidence="1">Addiction module RelE/StbE family toxin</fullName>
    </submittedName>
</protein>
<organism evidence="1 2">
    <name type="scientific">Pseudomonas hunanensis</name>
    <dbReference type="NCBI Taxonomy" id="1247546"/>
    <lineage>
        <taxon>Bacteria</taxon>
        <taxon>Pseudomonadati</taxon>
        <taxon>Pseudomonadota</taxon>
        <taxon>Gammaproteobacteria</taxon>
        <taxon>Pseudomonadales</taxon>
        <taxon>Pseudomonadaceae</taxon>
        <taxon>Pseudomonas</taxon>
    </lineage>
</organism>
<dbReference type="EMBL" id="JAVDTH010000008">
    <property type="protein sequence ID" value="MDR6712314.1"/>
    <property type="molecule type" value="Genomic_DNA"/>
</dbReference>
<proteinExistence type="predicted"/>
<keyword evidence="2" id="KW-1185">Reference proteome</keyword>
<sequence>MRLTWHTKAQQDRLRIMNFVAEGNPEAAIVLDTEFRDRARRAALRPAIYTPGRYQGTREIVVRLNYVMVYRVTHDSVEILRILHARQRWP</sequence>
<evidence type="ECO:0000313" key="2">
    <source>
        <dbReference type="Proteomes" id="UP001259587"/>
    </source>
</evidence>
<gene>
    <name evidence="1" type="ORF">J2W83_001912</name>
</gene>
<reference evidence="1" key="1">
    <citation type="submission" date="2023-07" db="EMBL/GenBank/DDBJ databases">
        <title>Sorghum-associated microbial communities from plants grown in Nebraska, USA.</title>
        <authorList>
            <person name="Schachtman D."/>
        </authorList>
    </citation>
    <scope>NUCLEOTIDE SEQUENCE</scope>
    <source>
        <strain evidence="1">BE56</strain>
    </source>
</reference>
<dbReference type="Proteomes" id="UP001259587">
    <property type="component" value="Unassembled WGS sequence"/>
</dbReference>
<name>A0ACC6K1I6_9PSED</name>
<evidence type="ECO:0000313" key="1">
    <source>
        <dbReference type="EMBL" id="MDR6712314.1"/>
    </source>
</evidence>